<dbReference type="PROSITE" id="PS50005">
    <property type="entry name" value="TPR"/>
    <property type="match status" value="2"/>
</dbReference>
<protein>
    <submittedName>
        <fullName evidence="5">Uncharacterized protein</fullName>
    </submittedName>
</protein>
<organism evidence="5 6">
    <name type="scientific">Candidatus Roizmanbacteria bacterium RIFCSPLOWO2_01_FULL_38_12</name>
    <dbReference type="NCBI Taxonomy" id="1802061"/>
    <lineage>
        <taxon>Bacteria</taxon>
        <taxon>Candidatus Roizmaniibacteriota</taxon>
    </lineage>
</organism>
<feature type="transmembrane region" description="Helical" evidence="4">
    <location>
        <begin position="62"/>
        <end position="81"/>
    </location>
</feature>
<evidence type="ECO:0000256" key="2">
    <source>
        <dbReference type="ARBA" id="ARBA00022803"/>
    </source>
</evidence>
<dbReference type="PANTHER" id="PTHR44858:SF1">
    <property type="entry name" value="UDP-N-ACETYLGLUCOSAMINE--PEPTIDE N-ACETYLGLUCOSAMINYLTRANSFERASE SPINDLY-RELATED"/>
    <property type="match status" value="1"/>
</dbReference>
<dbReference type="EMBL" id="MGAL01000030">
    <property type="protein sequence ID" value="OGK47541.1"/>
    <property type="molecule type" value="Genomic_DNA"/>
</dbReference>
<reference evidence="5 6" key="1">
    <citation type="journal article" date="2016" name="Nat. Commun.">
        <title>Thousands of microbial genomes shed light on interconnected biogeochemical processes in an aquifer system.</title>
        <authorList>
            <person name="Anantharaman K."/>
            <person name="Brown C.T."/>
            <person name="Hug L.A."/>
            <person name="Sharon I."/>
            <person name="Castelle C.J."/>
            <person name="Probst A.J."/>
            <person name="Thomas B.C."/>
            <person name="Singh A."/>
            <person name="Wilkins M.J."/>
            <person name="Karaoz U."/>
            <person name="Brodie E.L."/>
            <person name="Williams K.H."/>
            <person name="Hubbard S.S."/>
            <person name="Banfield J.F."/>
        </authorList>
    </citation>
    <scope>NUCLEOTIDE SEQUENCE [LARGE SCALE GENOMIC DNA]</scope>
</reference>
<dbReference type="SMART" id="SM00028">
    <property type="entry name" value="TPR"/>
    <property type="match status" value="4"/>
</dbReference>
<proteinExistence type="predicted"/>
<dbReference type="PROSITE" id="PS50293">
    <property type="entry name" value="TPR_REGION"/>
    <property type="match status" value="1"/>
</dbReference>
<accession>A0A1F7IW10</accession>
<dbReference type="Gene3D" id="1.25.40.10">
    <property type="entry name" value="Tetratricopeptide repeat domain"/>
    <property type="match status" value="2"/>
</dbReference>
<dbReference type="SUPFAM" id="SSF48452">
    <property type="entry name" value="TPR-like"/>
    <property type="match status" value="1"/>
</dbReference>
<dbReference type="InterPro" id="IPR011990">
    <property type="entry name" value="TPR-like_helical_dom_sf"/>
</dbReference>
<keyword evidence="1" id="KW-0677">Repeat</keyword>
<evidence type="ECO:0000256" key="4">
    <source>
        <dbReference type="SAM" id="Phobius"/>
    </source>
</evidence>
<feature type="repeat" description="TPR" evidence="3">
    <location>
        <begin position="296"/>
        <end position="329"/>
    </location>
</feature>
<evidence type="ECO:0000256" key="3">
    <source>
        <dbReference type="PROSITE-ProRule" id="PRU00339"/>
    </source>
</evidence>
<dbReference type="Pfam" id="PF13432">
    <property type="entry name" value="TPR_16"/>
    <property type="match status" value="1"/>
</dbReference>
<keyword evidence="4" id="KW-1133">Transmembrane helix</keyword>
<keyword evidence="2 3" id="KW-0802">TPR repeat</keyword>
<feature type="repeat" description="TPR" evidence="3">
    <location>
        <begin position="330"/>
        <end position="363"/>
    </location>
</feature>
<keyword evidence="4" id="KW-0472">Membrane</keyword>
<keyword evidence="4" id="KW-0812">Transmembrane</keyword>
<evidence type="ECO:0000313" key="6">
    <source>
        <dbReference type="Proteomes" id="UP000177141"/>
    </source>
</evidence>
<dbReference type="SUPFAM" id="SSF81901">
    <property type="entry name" value="HCP-like"/>
    <property type="match status" value="1"/>
</dbReference>
<dbReference type="InterPro" id="IPR050498">
    <property type="entry name" value="Ycf3"/>
</dbReference>
<dbReference type="Proteomes" id="UP000177141">
    <property type="component" value="Unassembled WGS sequence"/>
</dbReference>
<feature type="transmembrane region" description="Helical" evidence="4">
    <location>
        <begin position="93"/>
        <end position="114"/>
    </location>
</feature>
<dbReference type="STRING" id="1802061.A3A93_04870"/>
<gene>
    <name evidence="5" type="ORF">A3A93_04870</name>
</gene>
<dbReference type="InterPro" id="IPR019734">
    <property type="entry name" value="TPR_rpt"/>
</dbReference>
<evidence type="ECO:0000256" key="1">
    <source>
        <dbReference type="ARBA" id="ARBA00022737"/>
    </source>
</evidence>
<dbReference type="PANTHER" id="PTHR44858">
    <property type="entry name" value="TETRATRICOPEPTIDE REPEAT PROTEIN 6"/>
    <property type="match status" value="1"/>
</dbReference>
<name>A0A1F7IW10_9BACT</name>
<feature type="transmembrane region" description="Helical" evidence="4">
    <location>
        <begin position="28"/>
        <end position="50"/>
    </location>
</feature>
<evidence type="ECO:0000313" key="5">
    <source>
        <dbReference type="EMBL" id="OGK47541.1"/>
    </source>
</evidence>
<sequence length="375" mass="43747">MIKEDAYYSGILKSHSQKTFWYWSKDNSLLLSLTFFIQFLLTYFIFFLIFFWQDVFFLFTDFFVKILLLIGTLTVAILFFLKNKLVGHLKKILIWLCIFQMFFIFLAFASPVYIVSKEDILIHSISFIVKSKTAAYTIREFVTQRVLGSSYIYTKGRQSSSYDEKINYYKKAIMLNADYYNPYASLAFEYLREKDCNKAIQTIERVIKKIEKPDNPYIEGNGKAYFFSAFAYILQTCTANDNRIEHYYNASLELDDSMIETYVNRAQYYLLVNELDNAEDDLIKCSSDVVEDIVQSSCMTNLGVLFEKRGDVMQAKKYAQLAVELNDNNADAWNNYGYYLAVEGNITEAIKSFQKALEINPNLQIAQENLSIYSL</sequence>
<dbReference type="AlphaFoldDB" id="A0A1F7IW10"/>
<comment type="caution">
    <text evidence="5">The sequence shown here is derived from an EMBL/GenBank/DDBJ whole genome shotgun (WGS) entry which is preliminary data.</text>
</comment>